<gene>
    <name evidence="7" type="ORF">C1702_08040</name>
    <name evidence="8" type="ORF">EV676_103178</name>
</gene>
<organism evidence="7 9">
    <name type="scientific">Caldimonas thermodepolymerans</name>
    <dbReference type="NCBI Taxonomy" id="215580"/>
    <lineage>
        <taxon>Bacteria</taxon>
        <taxon>Pseudomonadati</taxon>
        <taxon>Pseudomonadota</taxon>
        <taxon>Betaproteobacteria</taxon>
        <taxon>Burkholderiales</taxon>
        <taxon>Sphaerotilaceae</taxon>
        <taxon>Caldimonas</taxon>
    </lineage>
</organism>
<accession>A0A2S5T5P2</accession>
<name>A0A2S5T5P2_9BURK</name>
<dbReference type="EMBL" id="PSNY01000007">
    <property type="protein sequence ID" value="PPE70198.1"/>
    <property type="molecule type" value="Genomic_DNA"/>
</dbReference>
<evidence type="ECO:0000259" key="6">
    <source>
        <dbReference type="PROSITE" id="PS50977"/>
    </source>
</evidence>
<dbReference type="Pfam" id="PF17932">
    <property type="entry name" value="TetR_C_24"/>
    <property type="match status" value="1"/>
</dbReference>
<dbReference type="PRINTS" id="PR00455">
    <property type="entry name" value="HTHTETR"/>
</dbReference>
<dbReference type="PROSITE" id="PS01081">
    <property type="entry name" value="HTH_TETR_1"/>
    <property type="match status" value="1"/>
</dbReference>
<dbReference type="Pfam" id="PF00440">
    <property type="entry name" value="TetR_N"/>
    <property type="match status" value="1"/>
</dbReference>
<dbReference type="RefSeq" id="WP_104357173.1">
    <property type="nucleotide sequence ID" value="NZ_CALFFA010000006.1"/>
</dbReference>
<keyword evidence="3 5" id="KW-0238">DNA-binding</keyword>
<dbReference type="SUPFAM" id="SSF48498">
    <property type="entry name" value="Tetracyclin repressor-like, C-terminal domain"/>
    <property type="match status" value="1"/>
</dbReference>
<reference evidence="8 10" key="2">
    <citation type="submission" date="2019-03" db="EMBL/GenBank/DDBJ databases">
        <title>Genomic Encyclopedia of Type Strains, Phase IV (KMG-IV): sequencing the most valuable type-strain genomes for metagenomic binning, comparative biology and taxonomic classification.</title>
        <authorList>
            <person name="Goeker M."/>
        </authorList>
    </citation>
    <scope>NUCLEOTIDE SEQUENCE [LARGE SCALE GENOMIC DNA]</scope>
    <source>
        <strain evidence="8 10">DSM 15264</strain>
    </source>
</reference>
<dbReference type="SUPFAM" id="SSF46689">
    <property type="entry name" value="Homeodomain-like"/>
    <property type="match status" value="1"/>
</dbReference>
<dbReference type="InterPro" id="IPR001647">
    <property type="entry name" value="HTH_TetR"/>
</dbReference>
<evidence type="ECO:0000313" key="9">
    <source>
        <dbReference type="Proteomes" id="UP000239406"/>
    </source>
</evidence>
<feature type="DNA-binding region" description="H-T-H motif" evidence="5">
    <location>
        <begin position="39"/>
        <end position="58"/>
    </location>
</feature>
<keyword evidence="2" id="KW-0805">Transcription regulation</keyword>
<dbReference type="Gene3D" id="1.10.357.10">
    <property type="entry name" value="Tetracycline Repressor, domain 2"/>
    <property type="match status" value="1"/>
</dbReference>
<dbReference type="PANTHER" id="PTHR30055">
    <property type="entry name" value="HTH-TYPE TRANSCRIPTIONAL REGULATOR RUTR"/>
    <property type="match status" value="1"/>
</dbReference>
<dbReference type="InterPro" id="IPR023772">
    <property type="entry name" value="DNA-bd_HTH_TetR-type_CS"/>
</dbReference>
<protein>
    <submittedName>
        <fullName evidence="7">TetR family transcriptional regulator</fullName>
    </submittedName>
</protein>
<feature type="domain" description="HTH tetR-type" evidence="6">
    <location>
        <begin position="16"/>
        <end position="76"/>
    </location>
</feature>
<keyword evidence="9" id="KW-1185">Reference proteome</keyword>
<dbReference type="Proteomes" id="UP000239406">
    <property type="component" value="Unassembled WGS sequence"/>
</dbReference>
<evidence type="ECO:0000313" key="10">
    <source>
        <dbReference type="Proteomes" id="UP000294772"/>
    </source>
</evidence>
<evidence type="ECO:0000256" key="2">
    <source>
        <dbReference type="ARBA" id="ARBA00023015"/>
    </source>
</evidence>
<keyword evidence="1" id="KW-0678">Repressor</keyword>
<dbReference type="InterPro" id="IPR041490">
    <property type="entry name" value="KstR2_TetR_C"/>
</dbReference>
<evidence type="ECO:0000313" key="8">
    <source>
        <dbReference type="EMBL" id="TCP08145.1"/>
    </source>
</evidence>
<dbReference type="InterPro" id="IPR036271">
    <property type="entry name" value="Tet_transcr_reg_TetR-rel_C_sf"/>
</dbReference>
<dbReference type="InterPro" id="IPR050109">
    <property type="entry name" value="HTH-type_TetR-like_transc_reg"/>
</dbReference>
<evidence type="ECO:0000256" key="1">
    <source>
        <dbReference type="ARBA" id="ARBA00022491"/>
    </source>
</evidence>
<dbReference type="PANTHER" id="PTHR30055:SF234">
    <property type="entry name" value="HTH-TYPE TRANSCRIPTIONAL REGULATOR BETI"/>
    <property type="match status" value="1"/>
</dbReference>
<dbReference type="EMBL" id="SLXF01000003">
    <property type="protein sequence ID" value="TCP08145.1"/>
    <property type="molecule type" value="Genomic_DNA"/>
</dbReference>
<evidence type="ECO:0000313" key="7">
    <source>
        <dbReference type="EMBL" id="PPE70198.1"/>
    </source>
</evidence>
<dbReference type="OrthoDB" id="5523834at2"/>
<comment type="caution">
    <text evidence="7">The sequence shown here is derived from an EMBL/GenBank/DDBJ whole genome shotgun (WGS) entry which is preliminary data.</text>
</comment>
<dbReference type="Gene3D" id="1.10.10.60">
    <property type="entry name" value="Homeodomain-like"/>
    <property type="match status" value="1"/>
</dbReference>
<sequence>MSTWKGAVPGADAQFVAKRQAILREAAASFNRKGYHGTSLTDIAETLGVSKAALYTYVKSKEELLYFCHDVAMGAAEESVRQAREAGGTHLQQFCAVMRNYLRRILSNEACYVVLLEEHALPPDKVALIIERRDRFEAELRSMIAAGIQDGSVAPCNPKLAVFAALGALNWVQKWYVPGGEWSGEQVAVALVQFIERMLSAHPAPALNVDPSLILVGAEGVPAPASA</sequence>
<dbReference type="GO" id="GO:0003700">
    <property type="term" value="F:DNA-binding transcription factor activity"/>
    <property type="evidence" value="ECO:0007669"/>
    <property type="project" value="TreeGrafter"/>
</dbReference>
<dbReference type="PROSITE" id="PS50977">
    <property type="entry name" value="HTH_TETR_2"/>
    <property type="match status" value="1"/>
</dbReference>
<evidence type="ECO:0000256" key="3">
    <source>
        <dbReference type="ARBA" id="ARBA00023125"/>
    </source>
</evidence>
<dbReference type="GO" id="GO:0000976">
    <property type="term" value="F:transcription cis-regulatory region binding"/>
    <property type="evidence" value="ECO:0007669"/>
    <property type="project" value="TreeGrafter"/>
</dbReference>
<dbReference type="AlphaFoldDB" id="A0A2S5T5P2"/>
<proteinExistence type="predicted"/>
<evidence type="ECO:0000256" key="5">
    <source>
        <dbReference type="PROSITE-ProRule" id="PRU00335"/>
    </source>
</evidence>
<keyword evidence="4" id="KW-0804">Transcription</keyword>
<reference evidence="7 9" key="1">
    <citation type="submission" date="2018-02" db="EMBL/GenBank/DDBJ databases">
        <title>Reclassifiation of [Polyangium] brachysporum DSM 7029 as Guopingzhaonella breviflexa gen. nov., sp. nov., a member of the family Comamonadaceae.</title>
        <authorList>
            <person name="Tang B."/>
        </authorList>
    </citation>
    <scope>NUCLEOTIDE SEQUENCE [LARGE SCALE GENOMIC DNA]</scope>
    <source>
        <strain evidence="7 9">DSM 15344</strain>
    </source>
</reference>
<evidence type="ECO:0000256" key="4">
    <source>
        <dbReference type="ARBA" id="ARBA00023163"/>
    </source>
</evidence>
<dbReference type="InterPro" id="IPR009057">
    <property type="entry name" value="Homeodomain-like_sf"/>
</dbReference>
<dbReference type="Proteomes" id="UP000294772">
    <property type="component" value="Unassembled WGS sequence"/>
</dbReference>